<protein>
    <submittedName>
        <fullName evidence="1">HAD-IA family hydrolase</fullName>
    </submittedName>
</protein>
<name>A0ABP9EA83_9ACTN</name>
<proteinExistence type="predicted"/>
<keyword evidence="1" id="KW-0378">Hydrolase</keyword>
<gene>
    <name evidence="1" type="ORF">GCM10023235_56780</name>
</gene>
<dbReference type="Pfam" id="PF00702">
    <property type="entry name" value="Hydrolase"/>
    <property type="match status" value="1"/>
</dbReference>
<keyword evidence="2" id="KW-1185">Reference proteome</keyword>
<sequence length="253" mass="26905">MFDFSGTLFRIDSTARWLDGYLAATALVLDAAERAELVARLEEFGALPGGVPPRTLPAELADAWAIRDLGAAEHRTAYAGLARAALAGAAEPPTAVDADVSVVAAFDAAASDVAAVAAVDADALYDRHMDPDAWQPYADAGPVLRELRRRGIPVAVVSNIGWDLRPIFRRHGLDEFVDVYLLSFEFGAQKPEPTIFQEACDRLGLAPADVLMVGDDVPADGAAAALGCAFHRVDHLPVEQRPDGLRPVLDLLG</sequence>
<evidence type="ECO:0000313" key="1">
    <source>
        <dbReference type="EMBL" id="GAA4870652.1"/>
    </source>
</evidence>
<dbReference type="PANTHER" id="PTHR46649:SF4">
    <property type="entry name" value="HALOACID DEHALOGENASE-LIKE HYDROLASE (HAD) SUPERFAMILY PROTEIN"/>
    <property type="match status" value="1"/>
</dbReference>
<comment type="caution">
    <text evidence="1">The sequence shown here is derived from an EMBL/GenBank/DDBJ whole genome shotgun (WGS) entry which is preliminary data.</text>
</comment>
<dbReference type="Proteomes" id="UP001501752">
    <property type="component" value="Unassembled WGS sequence"/>
</dbReference>
<dbReference type="SUPFAM" id="SSF56784">
    <property type="entry name" value="HAD-like"/>
    <property type="match status" value="1"/>
</dbReference>
<dbReference type="Gene3D" id="3.40.50.1000">
    <property type="entry name" value="HAD superfamily/HAD-like"/>
    <property type="match status" value="1"/>
</dbReference>
<dbReference type="GO" id="GO:0016787">
    <property type="term" value="F:hydrolase activity"/>
    <property type="evidence" value="ECO:0007669"/>
    <property type="project" value="UniProtKB-KW"/>
</dbReference>
<dbReference type="PRINTS" id="PR00413">
    <property type="entry name" value="HADHALOGNASE"/>
</dbReference>
<dbReference type="EMBL" id="BAABIS010000001">
    <property type="protein sequence ID" value="GAA4870652.1"/>
    <property type="molecule type" value="Genomic_DNA"/>
</dbReference>
<dbReference type="PANTHER" id="PTHR46649">
    <property type="match status" value="1"/>
</dbReference>
<accession>A0ABP9EA83</accession>
<evidence type="ECO:0000313" key="2">
    <source>
        <dbReference type="Proteomes" id="UP001501752"/>
    </source>
</evidence>
<dbReference type="NCBIfam" id="TIGR01549">
    <property type="entry name" value="HAD-SF-IA-v1"/>
    <property type="match status" value="1"/>
</dbReference>
<dbReference type="InterPro" id="IPR023214">
    <property type="entry name" value="HAD_sf"/>
</dbReference>
<dbReference type="InterPro" id="IPR006439">
    <property type="entry name" value="HAD-SF_hydro_IA"/>
</dbReference>
<organism evidence="1 2">
    <name type="scientific">Kitasatospora terrestris</name>
    <dbReference type="NCBI Taxonomy" id="258051"/>
    <lineage>
        <taxon>Bacteria</taxon>
        <taxon>Bacillati</taxon>
        <taxon>Actinomycetota</taxon>
        <taxon>Actinomycetes</taxon>
        <taxon>Kitasatosporales</taxon>
        <taxon>Streptomycetaceae</taxon>
        <taxon>Kitasatospora</taxon>
    </lineage>
</organism>
<dbReference type="InterPro" id="IPR036412">
    <property type="entry name" value="HAD-like_sf"/>
</dbReference>
<reference evidence="2" key="1">
    <citation type="journal article" date="2019" name="Int. J. Syst. Evol. Microbiol.">
        <title>The Global Catalogue of Microorganisms (GCM) 10K type strain sequencing project: providing services to taxonomists for standard genome sequencing and annotation.</title>
        <authorList>
            <consortium name="The Broad Institute Genomics Platform"/>
            <consortium name="The Broad Institute Genome Sequencing Center for Infectious Disease"/>
            <person name="Wu L."/>
            <person name="Ma J."/>
        </authorList>
    </citation>
    <scope>NUCLEOTIDE SEQUENCE [LARGE SCALE GENOMIC DNA]</scope>
    <source>
        <strain evidence="2">JCM 13006</strain>
    </source>
</reference>